<evidence type="ECO:0000313" key="1">
    <source>
        <dbReference type="EMBL" id="EDM81187.1"/>
    </source>
</evidence>
<dbReference type="Proteomes" id="UP000005801">
    <property type="component" value="Unassembled WGS sequence"/>
</dbReference>
<evidence type="ECO:0000313" key="2">
    <source>
        <dbReference type="Proteomes" id="UP000005801"/>
    </source>
</evidence>
<dbReference type="AlphaFoldDB" id="A6FZ32"/>
<proteinExistence type="predicted"/>
<protein>
    <submittedName>
        <fullName evidence="1">Uncharacterized protein</fullName>
    </submittedName>
</protein>
<dbReference type="EMBL" id="ABCS01000005">
    <property type="protein sequence ID" value="EDM81187.1"/>
    <property type="molecule type" value="Genomic_DNA"/>
</dbReference>
<comment type="caution">
    <text evidence="1">The sequence shown here is derived from an EMBL/GenBank/DDBJ whole genome shotgun (WGS) entry which is preliminary data.</text>
</comment>
<gene>
    <name evidence="1" type="ORF">PPSIR1_30265</name>
</gene>
<name>A6FZ32_9BACT</name>
<organism evidence="1 2">
    <name type="scientific">Plesiocystis pacifica SIR-1</name>
    <dbReference type="NCBI Taxonomy" id="391625"/>
    <lineage>
        <taxon>Bacteria</taxon>
        <taxon>Pseudomonadati</taxon>
        <taxon>Myxococcota</taxon>
        <taxon>Polyangia</taxon>
        <taxon>Nannocystales</taxon>
        <taxon>Nannocystaceae</taxon>
        <taxon>Plesiocystis</taxon>
    </lineage>
</organism>
<keyword evidence="2" id="KW-1185">Reference proteome</keyword>
<sequence length="306" mass="31887">MLDAFEARLAELLTDRLDEVAGLAGVVRPGGDGTALGGDALELRVRIVDARPMTVVGDDARARLGERGAWRERVTLALEGRVELELRIGEAGDGAESAAQRGQLVGVLDRLLVCLADEGVRSGLAFAKASDQGFELDGFRLAQVQAPDAGEGALQSWRVEVDYQGRFWPVGEEQAGVAIAALPIRTAVLPAGLPSGASVRAGETLELPVRVALESLHLGAEADGGEGPPRRIMARLRGASPGELLGDAAPGEGFVGYAVDPAGEISVRYAAPDAVVGKAEARIELALERPAGGRVGLGELRVEVRE</sequence>
<dbReference type="RefSeq" id="WP_006969731.1">
    <property type="nucleotide sequence ID" value="NZ_ABCS01000005.1"/>
</dbReference>
<accession>A6FZ32</accession>
<reference evidence="1 2" key="1">
    <citation type="submission" date="2007-06" db="EMBL/GenBank/DDBJ databases">
        <authorList>
            <person name="Shimkets L."/>
            <person name="Ferriera S."/>
            <person name="Johnson J."/>
            <person name="Kravitz S."/>
            <person name="Beeson K."/>
            <person name="Sutton G."/>
            <person name="Rogers Y.-H."/>
            <person name="Friedman R."/>
            <person name="Frazier M."/>
            <person name="Venter J.C."/>
        </authorList>
    </citation>
    <scope>NUCLEOTIDE SEQUENCE [LARGE SCALE GENOMIC DNA]</scope>
    <source>
        <strain evidence="1 2">SIR-1</strain>
    </source>
</reference>
<dbReference type="STRING" id="391625.PPSIR1_30265"/>